<accession>A0A9D2MK46</accession>
<reference evidence="7" key="1">
    <citation type="journal article" date="2021" name="PeerJ">
        <title>Extensive microbial diversity within the chicken gut microbiome revealed by metagenomics and culture.</title>
        <authorList>
            <person name="Gilroy R."/>
            <person name="Ravi A."/>
            <person name="Getino M."/>
            <person name="Pursley I."/>
            <person name="Horton D.L."/>
            <person name="Alikhan N.F."/>
            <person name="Baker D."/>
            <person name="Gharbi K."/>
            <person name="Hall N."/>
            <person name="Watson M."/>
            <person name="Adriaenssens E.M."/>
            <person name="Foster-Nyarko E."/>
            <person name="Jarju S."/>
            <person name="Secka A."/>
            <person name="Antonio M."/>
            <person name="Oren A."/>
            <person name="Chaudhuri R.R."/>
            <person name="La Ragione R."/>
            <person name="Hildebrand F."/>
            <person name="Pallen M.J."/>
        </authorList>
    </citation>
    <scope>NUCLEOTIDE SEQUENCE</scope>
    <source>
        <strain evidence="7">CHK192-8294</strain>
    </source>
</reference>
<evidence type="ECO:0000256" key="1">
    <source>
        <dbReference type="ARBA" id="ARBA00005395"/>
    </source>
</evidence>
<dbReference type="Pfam" id="PF00583">
    <property type="entry name" value="Acetyltransf_1"/>
    <property type="match status" value="1"/>
</dbReference>
<keyword evidence="7" id="KW-0687">Ribonucleoprotein</keyword>
<dbReference type="Proteomes" id="UP000823921">
    <property type="component" value="Unassembled WGS sequence"/>
</dbReference>
<dbReference type="Gene3D" id="3.40.630.30">
    <property type="match status" value="1"/>
</dbReference>
<reference evidence="7" key="2">
    <citation type="submission" date="2021-04" db="EMBL/GenBank/DDBJ databases">
        <authorList>
            <person name="Gilroy R."/>
        </authorList>
    </citation>
    <scope>NUCLEOTIDE SEQUENCE</scope>
    <source>
        <strain evidence="7">CHK192-8294</strain>
    </source>
</reference>
<evidence type="ECO:0000313" key="8">
    <source>
        <dbReference type="Proteomes" id="UP000823921"/>
    </source>
</evidence>
<comment type="subcellular location">
    <subcellularLocation>
        <location evidence="5">Cytoplasm</location>
    </subcellularLocation>
</comment>
<evidence type="ECO:0000313" key="7">
    <source>
        <dbReference type="EMBL" id="HJB79856.1"/>
    </source>
</evidence>
<gene>
    <name evidence="7" type="primary">rimI</name>
    <name evidence="7" type="ORF">H9712_02615</name>
</gene>
<evidence type="ECO:0000256" key="5">
    <source>
        <dbReference type="RuleBase" id="RU363094"/>
    </source>
</evidence>
<dbReference type="AlphaFoldDB" id="A0A9D2MK46"/>
<organism evidence="7 8">
    <name type="scientific">Candidatus Flavonifractor intestinigallinarum</name>
    <dbReference type="NCBI Taxonomy" id="2838586"/>
    <lineage>
        <taxon>Bacteria</taxon>
        <taxon>Bacillati</taxon>
        <taxon>Bacillota</taxon>
        <taxon>Clostridia</taxon>
        <taxon>Eubacteriales</taxon>
        <taxon>Oscillospiraceae</taxon>
        <taxon>Flavonifractor</taxon>
    </lineage>
</organism>
<dbReference type="EC" id="2.3.1.266" evidence="5"/>
<comment type="function">
    <text evidence="5">Acetylates the N-terminal alanine of ribosomal protein bS18.</text>
</comment>
<comment type="catalytic activity">
    <reaction evidence="5">
        <text>N-terminal L-alanyl-[ribosomal protein bS18] + acetyl-CoA = N-terminal N(alpha)-acetyl-L-alanyl-[ribosomal protein bS18] + CoA + H(+)</text>
        <dbReference type="Rhea" id="RHEA:43756"/>
        <dbReference type="Rhea" id="RHEA-COMP:10676"/>
        <dbReference type="Rhea" id="RHEA-COMP:10677"/>
        <dbReference type="ChEBI" id="CHEBI:15378"/>
        <dbReference type="ChEBI" id="CHEBI:57287"/>
        <dbReference type="ChEBI" id="CHEBI:57288"/>
        <dbReference type="ChEBI" id="CHEBI:64718"/>
        <dbReference type="ChEBI" id="CHEBI:83683"/>
        <dbReference type="EC" id="2.3.1.266"/>
    </reaction>
</comment>
<dbReference type="InterPro" id="IPR050680">
    <property type="entry name" value="YpeA/RimI_acetyltransf"/>
</dbReference>
<dbReference type="SUPFAM" id="SSF55729">
    <property type="entry name" value="Acyl-CoA N-acyltransferases (Nat)"/>
    <property type="match status" value="1"/>
</dbReference>
<protein>
    <recommendedName>
        <fullName evidence="5">[Ribosomal protein bS18]-alanine N-acetyltransferase</fullName>
        <ecNumber evidence="5">2.3.1.266</ecNumber>
    </recommendedName>
</protein>
<proteinExistence type="inferred from homology"/>
<dbReference type="InterPro" id="IPR000182">
    <property type="entry name" value="GNAT_dom"/>
</dbReference>
<keyword evidence="4" id="KW-0012">Acyltransferase</keyword>
<dbReference type="NCBIfam" id="TIGR01575">
    <property type="entry name" value="rimI"/>
    <property type="match status" value="1"/>
</dbReference>
<comment type="caution">
    <text evidence="7">The sequence shown here is derived from an EMBL/GenBank/DDBJ whole genome shotgun (WGS) entry which is preliminary data.</text>
</comment>
<dbReference type="PANTHER" id="PTHR43420">
    <property type="entry name" value="ACETYLTRANSFERASE"/>
    <property type="match status" value="1"/>
</dbReference>
<comment type="similarity">
    <text evidence="1 5">Belongs to the acetyltransferase family. RimI subfamily.</text>
</comment>
<evidence type="ECO:0000259" key="6">
    <source>
        <dbReference type="PROSITE" id="PS51186"/>
    </source>
</evidence>
<dbReference type="InterPro" id="IPR006464">
    <property type="entry name" value="AcTrfase_RimI/Ard1"/>
</dbReference>
<keyword evidence="7" id="KW-0689">Ribosomal protein</keyword>
<dbReference type="GO" id="GO:0008999">
    <property type="term" value="F:protein-N-terminal-alanine acetyltransferase activity"/>
    <property type="evidence" value="ECO:0007669"/>
    <property type="project" value="UniProtKB-EC"/>
</dbReference>
<evidence type="ECO:0000256" key="4">
    <source>
        <dbReference type="ARBA" id="ARBA00023315"/>
    </source>
</evidence>
<dbReference type="EMBL" id="DWXO01000024">
    <property type="protein sequence ID" value="HJB79856.1"/>
    <property type="molecule type" value="Genomic_DNA"/>
</dbReference>
<keyword evidence="2 5" id="KW-0963">Cytoplasm</keyword>
<dbReference type="InterPro" id="IPR016181">
    <property type="entry name" value="Acyl_CoA_acyltransferase"/>
</dbReference>
<dbReference type="GO" id="GO:0005737">
    <property type="term" value="C:cytoplasm"/>
    <property type="evidence" value="ECO:0007669"/>
    <property type="project" value="UniProtKB-SubCell"/>
</dbReference>
<dbReference type="CDD" id="cd04301">
    <property type="entry name" value="NAT_SF"/>
    <property type="match status" value="1"/>
</dbReference>
<evidence type="ECO:0000256" key="3">
    <source>
        <dbReference type="ARBA" id="ARBA00022679"/>
    </source>
</evidence>
<dbReference type="GO" id="GO:0005840">
    <property type="term" value="C:ribosome"/>
    <property type="evidence" value="ECO:0007669"/>
    <property type="project" value="UniProtKB-KW"/>
</dbReference>
<evidence type="ECO:0000256" key="2">
    <source>
        <dbReference type="ARBA" id="ARBA00022490"/>
    </source>
</evidence>
<sequence length="150" mass="16817">MNYKLVPMDKSHLSQVAAIERECFSHPWSEALLEQELYNDMISLVVAEGEDGTVLGYGEVRAVLDEGTLEKIAVAPAFRRQGVAEAILGAYIRFGQAHLAFLTLEVRESNAPAIALYEKLGFQTVGRRKNYYREEHEDALLMTVEFGDHA</sequence>
<dbReference type="PROSITE" id="PS51186">
    <property type="entry name" value="GNAT"/>
    <property type="match status" value="1"/>
</dbReference>
<keyword evidence="3" id="KW-0808">Transferase</keyword>
<name>A0A9D2MK46_9FIRM</name>
<feature type="domain" description="N-acetyltransferase" evidence="6">
    <location>
        <begin position="3"/>
        <end position="147"/>
    </location>
</feature>